<keyword evidence="1" id="KW-0175">Coiled coil</keyword>
<evidence type="ECO:0000256" key="1">
    <source>
        <dbReference type="SAM" id="Coils"/>
    </source>
</evidence>
<keyword evidence="3" id="KW-1185">Reference proteome</keyword>
<dbReference type="EMBL" id="NEVH01025635">
    <property type="protein sequence ID" value="PNF15311.1"/>
    <property type="molecule type" value="Genomic_DNA"/>
</dbReference>
<proteinExistence type="predicted"/>
<accession>A0A2J7PG55</accession>
<comment type="caution">
    <text evidence="2">The sequence shown here is derived from an EMBL/GenBank/DDBJ whole genome shotgun (WGS) entry which is preliminary data.</text>
</comment>
<reference evidence="2 3" key="1">
    <citation type="submission" date="2017-12" db="EMBL/GenBank/DDBJ databases">
        <title>Hemimetabolous genomes reveal molecular basis of termite eusociality.</title>
        <authorList>
            <person name="Harrison M.C."/>
            <person name="Jongepier E."/>
            <person name="Robertson H.M."/>
            <person name="Arning N."/>
            <person name="Bitard-Feildel T."/>
            <person name="Chao H."/>
            <person name="Childers C.P."/>
            <person name="Dinh H."/>
            <person name="Doddapaneni H."/>
            <person name="Dugan S."/>
            <person name="Gowin J."/>
            <person name="Greiner C."/>
            <person name="Han Y."/>
            <person name="Hu H."/>
            <person name="Hughes D.S.T."/>
            <person name="Huylmans A.-K."/>
            <person name="Kemena C."/>
            <person name="Kremer L.P.M."/>
            <person name="Lee S.L."/>
            <person name="Lopez-Ezquerra A."/>
            <person name="Mallet L."/>
            <person name="Monroy-Kuhn J.M."/>
            <person name="Moser A."/>
            <person name="Murali S.C."/>
            <person name="Muzny D.M."/>
            <person name="Otani S."/>
            <person name="Piulachs M.-D."/>
            <person name="Poelchau M."/>
            <person name="Qu J."/>
            <person name="Schaub F."/>
            <person name="Wada-Katsumata A."/>
            <person name="Worley K.C."/>
            <person name="Xie Q."/>
            <person name="Ylla G."/>
            <person name="Poulsen M."/>
            <person name="Gibbs R.A."/>
            <person name="Schal C."/>
            <person name="Richards S."/>
            <person name="Belles X."/>
            <person name="Korb J."/>
            <person name="Bornberg-Bauer E."/>
        </authorList>
    </citation>
    <scope>NUCLEOTIDE SEQUENCE [LARGE SCALE GENOMIC DNA]</scope>
    <source>
        <tissue evidence="2">Whole body</tissue>
    </source>
</reference>
<gene>
    <name evidence="2" type="ORF">B7P43_G01001</name>
</gene>
<dbReference type="OrthoDB" id="10447095at2759"/>
<protein>
    <submittedName>
        <fullName evidence="2">Uncharacterized protein</fullName>
    </submittedName>
</protein>
<evidence type="ECO:0000313" key="2">
    <source>
        <dbReference type="EMBL" id="PNF15311.1"/>
    </source>
</evidence>
<dbReference type="InParanoid" id="A0A2J7PG55"/>
<feature type="coiled-coil region" evidence="1">
    <location>
        <begin position="36"/>
        <end position="63"/>
    </location>
</feature>
<sequence length="338" mass="38678">MQEKQQNKEMGPKTEEVLAIEKQAVEEIQTGCGCSKDQAIQEMRELNRHLIELEKMLAAERNNMVHLHEIRALLSAQMHATKCGLMEERVSKDSLSHKTARLNHLKARLSYSRAHYRSQLADARHMLGSRNAKVNQLRSALVKVKDLCHSIDSSYRTMLSEIGNQVQLIAEMVARNYHLEWSQGPIVAIPTAADLKEWYQHIWHTTRWIQLHIPLHQLCVQQSSLAEVNQHSRTSSAHPNLTSLPLYDVKTDTSSPHIADNSSDFSFDLELRLDMSNTMQPTAICSTDLDSTTCSSLSQDLSWQHEATQDRHQMQHRFLTILDNLKEKLLQLKPSSIH</sequence>
<organism evidence="2 3">
    <name type="scientific">Cryptotermes secundus</name>
    <dbReference type="NCBI Taxonomy" id="105785"/>
    <lineage>
        <taxon>Eukaryota</taxon>
        <taxon>Metazoa</taxon>
        <taxon>Ecdysozoa</taxon>
        <taxon>Arthropoda</taxon>
        <taxon>Hexapoda</taxon>
        <taxon>Insecta</taxon>
        <taxon>Pterygota</taxon>
        <taxon>Neoptera</taxon>
        <taxon>Polyneoptera</taxon>
        <taxon>Dictyoptera</taxon>
        <taxon>Blattodea</taxon>
        <taxon>Blattoidea</taxon>
        <taxon>Termitoidae</taxon>
        <taxon>Kalotermitidae</taxon>
        <taxon>Cryptotermitinae</taxon>
        <taxon>Cryptotermes</taxon>
    </lineage>
</organism>
<dbReference type="AlphaFoldDB" id="A0A2J7PG55"/>
<name>A0A2J7PG55_9NEOP</name>
<dbReference type="Proteomes" id="UP000235965">
    <property type="component" value="Unassembled WGS sequence"/>
</dbReference>
<evidence type="ECO:0000313" key="3">
    <source>
        <dbReference type="Proteomes" id="UP000235965"/>
    </source>
</evidence>